<accession>A0A8S1R8J6</accession>
<name>A0A8S1R8J6_9CILI</name>
<evidence type="ECO:0000313" key="2">
    <source>
        <dbReference type="Proteomes" id="UP000692954"/>
    </source>
</evidence>
<dbReference type="OrthoDB" id="302499at2759"/>
<dbReference type="EMBL" id="CAJJDN010000146">
    <property type="protein sequence ID" value="CAD8123674.1"/>
    <property type="molecule type" value="Genomic_DNA"/>
</dbReference>
<protein>
    <submittedName>
        <fullName evidence="1">Uncharacterized protein</fullName>
    </submittedName>
</protein>
<dbReference type="Proteomes" id="UP000692954">
    <property type="component" value="Unassembled WGS sequence"/>
</dbReference>
<keyword evidence="2" id="KW-1185">Reference proteome</keyword>
<organism evidence="1 2">
    <name type="scientific">Paramecium sonneborni</name>
    <dbReference type="NCBI Taxonomy" id="65129"/>
    <lineage>
        <taxon>Eukaryota</taxon>
        <taxon>Sar</taxon>
        <taxon>Alveolata</taxon>
        <taxon>Ciliophora</taxon>
        <taxon>Intramacronucleata</taxon>
        <taxon>Oligohymenophorea</taxon>
        <taxon>Peniculida</taxon>
        <taxon>Parameciidae</taxon>
        <taxon>Paramecium</taxon>
    </lineage>
</organism>
<proteinExistence type="predicted"/>
<comment type="caution">
    <text evidence="1">The sequence shown here is derived from an EMBL/GenBank/DDBJ whole genome shotgun (WGS) entry which is preliminary data.</text>
</comment>
<reference evidence="1" key="1">
    <citation type="submission" date="2021-01" db="EMBL/GenBank/DDBJ databases">
        <authorList>
            <consortium name="Genoscope - CEA"/>
            <person name="William W."/>
        </authorList>
    </citation>
    <scope>NUCLEOTIDE SEQUENCE</scope>
</reference>
<dbReference type="AlphaFoldDB" id="A0A8S1R8J6"/>
<sequence>MSSLFKTFRYCKIAGHQSKKIIRICVSKLSCTNRYLCELCIKSQNHPHIDQSLSIEQFLQRINQIKINYQTANKIDEISFILKTKINSCIQIIQQQFSQLEDRVENIKSNIRNSFANIIQVLDQLSSNPLGFNDENLNRNLYLLQDESWKEFQQSVNKGTHIMKQYFNILHEQSLKFKLINEHSKQGSIAQHLQMGETSWHLKDIDKDFESHRPDLSRFIIYYSAQTQELMYYILLQYI</sequence>
<evidence type="ECO:0000313" key="1">
    <source>
        <dbReference type="EMBL" id="CAD8123674.1"/>
    </source>
</evidence>
<gene>
    <name evidence="1" type="ORF">PSON_ATCC_30995.1.T1460100</name>
</gene>